<keyword evidence="2" id="KW-1185">Reference proteome</keyword>
<reference evidence="1 2" key="1">
    <citation type="submission" date="2010-05" db="EMBL/GenBank/DDBJ databases">
        <title>Complete sequence of Thermoanaerobacter mathranii subsp. mathranii mathranii str. A3.</title>
        <authorList>
            <consortium name="US DOE Joint Genome Institute"/>
            <person name="Lucas S."/>
            <person name="Copeland A."/>
            <person name="Lapidus A."/>
            <person name="Cheng J.-F."/>
            <person name="Bruce D."/>
            <person name="Goodwin L."/>
            <person name="Pitluck S."/>
            <person name="Held B."/>
            <person name="Detter J.C."/>
            <person name="Han C."/>
            <person name="Tapia R."/>
            <person name="Land M."/>
            <person name="Hauser L."/>
            <person name="Kyrpides N."/>
            <person name="Mikhailova N."/>
            <person name="Zhou J."/>
            <person name="Hemme C."/>
            <person name="Woyke T."/>
        </authorList>
    </citation>
    <scope>NUCLEOTIDE SEQUENCE [LARGE SCALE GENOMIC DNA]</scope>
    <source>
        <strain evidence="1 2">A3</strain>
    </source>
</reference>
<keyword evidence="1" id="KW-0238">DNA-binding</keyword>
<dbReference type="RefSeq" id="WP_013150504.1">
    <property type="nucleotide sequence ID" value="NC_014209.1"/>
</dbReference>
<evidence type="ECO:0000313" key="2">
    <source>
        <dbReference type="Proteomes" id="UP000002064"/>
    </source>
</evidence>
<evidence type="ECO:0000313" key="1">
    <source>
        <dbReference type="EMBL" id="ADH61217.1"/>
    </source>
</evidence>
<proteinExistence type="predicted"/>
<dbReference type="EMBL" id="CP002032">
    <property type="protein sequence ID" value="ADH61217.1"/>
    <property type="molecule type" value="Genomic_DNA"/>
</dbReference>
<sequence>MATRKPEPRTKLVSVTFTTEEYEAVKRAAAMTDRSLAALVRWAAIKYLRELSLLPSGDELGKEGTDDETLA</sequence>
<gene>
    <name evidence="1" type="ordered locus">Tmath_1506</name>
</gene>
<organism evidence="1 2">
    <name type="scientific">Thermoanaerobacter mathranii subsp. mathranii (strain DSM 11426 / CCUG 53645 / CIP 108742 / A3)</name>
    <dbReference type="NCBI Taxonomy" id="583358"/>
    <lineage>
        <taxon>Bacteria</taxon>
        <taxon>Bacillati</taxon>
        <taxon>Bacillota</taxon>
        <taxon>Clostridia</taxon>
        <taxon>Thermoanaerobacterales</taxon>
        <taxon>Thermoanaerobacteraceae</taxon>
        <taxon>Thermoanaerobacter</taxon>
    </lineage>
</organism>
<dbReference type="GO" id="GO:0003677">
    <property type="term" value="F:DNA binding"/>
    <property type="evidence" value="ECO:0007669"/>
    <property type="project" value="UniProtKB-KW"/>
</dbReference>
<dbReference type="Proteomes" id="UP000002064">
    <property type="component" value="Chromosome"/>
</dbReference>
<name>A0ABN3Z2V6_THEM3</name>
<accession>A0ABN3Z2V6</accession>
<protein>
    <submittedName>
        <fullName evidence="1">CopG domain protein DNA-binding domain protein</fullName>
    </submittedName>
</protein>